<comment type="caution">
    <text evidence="1">The sequence shown here is derived from an EMBL/GenBank/DDBJ whole genome shotgun (WGS) entry which is preliminary data.</text>
</comment>
<name>A0ABD2SD82_9SOLN</name>
<evidence type="ECO:0000313" key="2">
    <source>
        <dbReference type="Proteomes" id="UP001627284"/>
    </source>
</evidence>
<protein>
    <submittedName>
        <fullName evidence="1">Uncharacterized protein</fullName>
    </submittedName>
</protein>
<evidence type="ECO:0000313" key="1">
    <source>
        <dbReference type="EMBL" id="KAL3341825.1"/>
    </source>
</evidence>
<dbReference type="AlphaFoldDB" id="A0ABD2SD82"/>
<dbReference type="EMBL" id="JBJKTR010000015">
    <property type="protein sequence ID" value="KAL3341825.1"/>
    <property type="molecule type" value="Genomic_DNA"/>
</dbReference>
<accession>A0ABD2SD82</accession>
<proteinExistence type="predicted"/>
<organism evidence="1 2">
    <name type="scientific">Solanum stoloniferum</name>
    <dbReference type="NCBI Taxonomy" id="62892"/>
    <lineage>
        <taxon>Eukaryota</taxon>
        <taxon>Viridiplantae</taxon>
        <taxon>Streptophyta</taxon>
        <taxon>Embryophyta</taxon>
        <taxon>Tracheophyta</taxon>
        <taxon>Spermatophyta</taxon>
        <taxon>Magnoliopsida</taxon>
        <taxon>eudicotyledons</taxon>
        <taxon>Gunneridae</taxon>
        <taxon>Pentapetalae</taxon>
        <taxon>asterids</taxon>
        <taxon>lamiids</taxon>
        <taxon>Solanales</taxon>
        <taxon>Solanaceae</taxon>
        <taxon>Solanoideae</taxon>
        <taxon>Solaneae</taxon>
        <taxon>Solanum</taxon>
    </lineage>
</organism>
<dbReference type="Proteomes" id="UP001627284">
    <property type="component" value="Unassembled WGS sequence"/>
</dbReference>
<sequence length="100" mass="11686">MASTSNPDTHESCRKASIKIRMMGASVSYWNSKFIQCLANPTYQHCLFFLELLQNQTFHNAMVHPANKIQLLLLLRLKRRRWIRDPYMSVMLIMLACLGK</sequence>
<reference evidence="1 2" key="1">
    <citation type="submission" date="2024-05" db="EMBL/GenBank/DDBJ databases">
        <title>De novo assembly of an allotetraploid wild potato.</title>
        <authorList>
            <person name="Hosaka A.J."/>
        </authorList>
    </citation>
    <scope>NUCLEOTIDE SEQUENCE [LARGE SCALE GENOMIC DNA]</scope>
    <source>
        <tissue evidence="1">Young leaves</tissue>
    </source>
</reference>
<gene>
    <name evidence="1" type="ORF">AABB24_026045</name>
</gene>
<keyword evidence="2" id="KW-1185">Reference proteome</keyword>